<dbReference type="AlphaFoldDB" id="A0A4T0FQB1"/>
<reference evidence="5 6" key="1">
    <citation type="submission" date="2019-03" db="EMBL/GenBank/DDBJ databases">
        <title>Sequencing 23 genomes of Wallemia ichthyophaga.</title>
        <authorList>
            <person name="Gostincar C."/>
        </authorList>
    </citation>
    <scope>NUCLEOTIDE SEQUENCE [LARGE SCALE GENOMIC DNA]</scope>
    <source>
        <strain evidence="5 6">EXF-5753</strain>
    </source>
</reference>
<name>A0A4T0FQB1_9BASI</name>
<dbReference type="OrthoDB" id="1431247at2759"/>
<sequence length="155" mass="17663">MTIFYDQVYGNQPQVDLDGVFDLPIELFLGGQEPAKRSRRSPKQISRPALDIIEHDDAYEAKLNLAGYKKEELDISIHDHAIKVRTTRQRETEQGKTQVNYLINELDRSLNTERSWKLPAHISENDISASFQDGLLTLSYSKHAPSTPPKKITIS</sequence>
<dbReference type="Gene3D" id="2.60.40.790">
    <property type="match status" value="1"/>
</dbReference>
<accession>A0A4T0FQB1</accession>
<dbReference type="SUPFAM" id="SSF49764">
    <property type="entry name" value="HSP20-like chaperones"/>
    <property type="match status" value="1"/>
</dbReference>
<dbReference type="EMBL" id="SPNW01000031">
    <property type="protein sequence ID" value="TIA89036.1"/>
    <property type="molecule type" value="Genomic_DNA"/>
</dbReference>
<keyword evidence="1" id="KW-0346">Stress response</keyword>
<gene>
    <name evidence="5" type="ORF">E3P99_02297</name>
</gene>
<evidence type="ECO:0000259" key="4">
    <source>
        <dbReference type="PROSITE" id="PS01031"/>
    </source>
</evidence>
<feature type="domain" description="SHSP" evidence="4">
    <location>
        <begin position="41"/>
        <end position="155"/>
    </location>
</feature>
<dbReference type="PANTHER" id="PTHR11527">
    <property type="entry name" value="HEAT-SHOCK PROTEIN 20 FAMILY MEMBER"/>
    <property type="match status" value="1"/>
</dbReference>
<evidence type="ECO:0000313" key="5">
    <source>
        <dbReference type="EMBL" id="TIA89036.1"/>
    </source>
</evidence>
<evidence type="ECO:0000256" key="2">
    <source>
        <dbReference type="PROSITE-ProRule" id="PRU00285"/>
    </source>
</evidence>
<comment type="caution">
    <text evidence="5">The sequence shown here is derived from an EMBL/GenBank/DDBJ whole genome shotgun (WGS) entry which is preliminary data.</text>
</comment>
<dbReference type="Proteomes" id="UP000310189">
    <property type="component" value="Unassembled WGS sequence"/>
</dbReference>
<dbReference type="Pfam" id="PF00011">
    <property type="entry name" value="HSP20"/>
    <property type="match status" value="1"/>
</dbReference>
<comment type="similarity">
    <text evidence="2 3">Belongs to the small heat shock protein (HSP20) family.</text>
</comment>
<organism evidence="5 6">
    <name type="scientific">Wallemia hederae</name>
    <dbReference type="NCBI Taxonomy" id="1540922"/>
    <lineage>
        <taxon>Eukaryota</taxon>
        <taxon>Fungi</taxon>
        <taxon>Dikarya</taxon>
        <taxon>Basidiomycota</taxon>
        <taxon>Wallemiomycotina</taxon>
        <taxon>Wallemiomycetes</taxon>
        <taxon>Wallemiales</taxon>
        <taxon>Wallemiaceae</taxon>
        <taxon>Wallemia</taxon>
    </lineage>
</organism>
<keyword evidence="6" id="KW-1185">Reference proteome</keyword>
<dbReference type="InterPro" id="IPR008978">
    <property type="entry name" value="HSP20-like_chaperone"/>
</dbReference>
<dbReference type="PROSITE" id="PS01031">
    <property type="entry name" value="SHSP"/>
    <property type="match status" value="1"/>
</dbReference>
<protein>
    <recommendedName>
        <fullName evidence="4">SHSP domain-containing protein</fullName>
    </recommendedName>
</protein>
<evidence type="ECO:0000256" key="1">
    <source>
        <dbReference type="ARBA" id="ARBA00023016"/>
    </source>
</evidence>
<proteinExistence type="inferred from homology"/>
<dbReference type="InterPro" id="IPR002068">
    <property type="entry name" value="A-crystallin/Hsp20_dom"/>
</dbReference>
<evidence type="ECO:0000313" key="6">
    <source>
        <dbReference type="Proteomes" id="UP000310189"/>
    </source>
</evidence>
<dbReference type="InterPro" id="IPR031107">
    <property type="entry name" value="Small_HSP"/>
</dbReference>
<evidence type="ECO:0000256" key="3">
    <source>
        <dbReference type="RuleBase" id="RU003616"/>
    </source>
</evidence>
<dbReference type="CDD" id="cd06464">
    <property type="entry name" value="ACD_sHsps-like"/>
    <property type="match status" value="1"/>
</dbReference>